<gene>
    <name evidence="2" type="ORF">Cob_v002650</name>
</gene>
<evidence type="ECO:0000313" key="3">
    <source>
        <dbReference type="Proteomes" id="UP000014480"/>
    </source>
</evidence>
<keyword evidence="3" id="KW-1185">Reference proteome</keyword>
<evidence type="ECO:0000313" key="2">
    <source>
        <dbReference type="EMBL" id="TDZ23808.1"/>
    </source>
</evidence>
<accession>A0A484G0X7</accession>
<proteinExistence type="predicted"/>
<evidence type="ECO:0000256" key="1">
    <source>
        <dbReference type="SAM" id="MobiDB-lite"/>
    </source>
</evidence>
<protein>
    <submittedName>
        <fullName evidence="2">Uncharacterized protein</fullName>
    </submittedName>
</protein>
<sequence length="85" mass="9447">MDIIAIVSLSAPTNASSSSELDEKTMQKSDRHRLNPGLGHVGWVPREGTRYARTTGRMTQIYLRDLRVCMVIVVVIPFQGCRGVC</sequence>
<dbReference type="AlphaFoldDB" id="A0A484G0X7"/>
<reference evidence="3" key="1">
    <citation type="journal article" date="2013" name="New Phytol.">
        <title>Comparative genomic and transcriptomic analyses reveal the hemibiotrophic stage shift of Colletotrichum fungi.</title>
        <authorList>
            <person name="Gan P."/>
            <person name="Ikeda K."/>
            <person name="Irieda H."/>
            <person name="Narusaka M."/>
            <person name="O'Connell R.J."/>
            <person name="Narusaka Y."/>
            <person name="Takano Y."/>
            <person name="Kubo Y."/>
            <person name="Shirasu K."/>
        </authorList>
    </citation>
    <scope>NUCLEOTIDE SEQUENCE [LARGE SCALE GENOMIC DNA]</scope>
    <source>
        <strain evidence="3">104-T / ATCC 96160 / CBS 514.97 / LARS 414 / MAFF 240422</strain>
    </source>
</reference>
<feature type="region of interest" description="Disordered" evidence="1">
    <location>
        <begin position="14"/>
        <end position="41"/>
    </location>
</feature>
<reference evidence="3" key="2">
    <citation type="journal article" date="2019" name="Mol. Plant Microbe Interact.">
        <title>Genome sequence resources for four phytopathogenic fungi from the Colletotrichum orbiculare species complex.</title>
        <authorList>
            <person name="Gan P."/>
            <person name="Tsushima A."/>
            <person name="Narusaka M."/>
            <person name="Narusaka Y."/>
            <person name="Takano Y."/>
            <person name="Kubo Y."/>
            <person name="Shirasu K."/>
        </authorList>
    </citation>
    <scope>GENOME REANNOTATION</scope>
    <source>
        <strain evidence="3">104-T / ATCC 96160 / CBS 514.97 / LARS 414 / MAFF 240422</strain>
    </source>
</reference>
<organism evidence="2 3">
    <name type="scientific">Colletotrichum orbiculare (strain 104-T / ATCC 96160 / CBS 514.97 / LARS 414 / MAFF 240422)</name>
    <name type="common">Cucumber anthracnose fungus</name>
    <name type="synonym">Colletotrichum lagenarium</name>
    <dbReference type="NCBI Taxonomy" id="1213857"/>
    <lineage>
        <taxon>Eukaryota</taxon>
        <taxon>Fungi</taxon>
        <taxon>Dikarya</taxon>
        <taxon>Ascomycota</taxon>
        <taxon>Pezizomycotina</taxon>
        <taxon>Sordariomycetes</taxon>
        <taxon>Hypocreomycetidae</taxon>
        <taxon>Glomerellales</taxon>
        <taxon>Glomerellaceae</taxon>
        <taxon>Colletotrichum</taxon>
        <taxon>Colletotrichum orbiculare species complex</taxon>
    </lineage>
</organism>
<feature type="compositionally biased region" description="Basic and acidic residues" evidence="1">
    <location>
        <begin position="21"/>
        <end position="33"/>
    </location>
</feature>
<dbReference type="Proteomes" id="UP000014480">
    <property type="component" value="Unassembled WGS sequence"/>
</dbReference>
<dbReference type="EMBL" id="AMCV02000005">
    <property type="protein sequence ID" value="TDZ23808.1"/>
    <property type="molecule type" value="Genomic_DNA"/>
</dbReference>
<comment type="caution">
    <text evidence="2">The sequence shown here is derived from an EMBL/GenBank/DDBJ whole genome shotgun (WGS) entry which is preliminary data.</text>
</comment>
<name>A0A484G0X7_COLOR</name>